<accession>A0A4R8PSV1</accession>
<keyword evidence="3" id="KW-1185">Reference proteome</keyword>
<dbReference type="Proteomes" id="UP000295083">
    <property type="component" value="Unassembled WGS sequence"/>
</dbReference>
<sequence>MIGPATLVEPDNGNSAACDLEDLMRIIQDRPLRNVLSCFPEAASRQPSRIVSPFPPWAVIRAWMRPTRVDVWAVLMWKKPAQMPTRRNTGASTATKKPGLDV</sequence>
<name>A0A4R8PSV1_9PEZI</name>
<evidence type="ECO:0000313" key="2">
    <source>
        <dbReference type="EMBL" id="TDZ28811.1"/>
    </source>
</evidence>
<comment type="caution">
    <text evidence="2">The sequence shown here is derived from an EMBL/GenBank/DDBJ whole genome shotgun (WGS) entry which is preliminary data.</text>
</comment>
<dbReference type="EMBL" id="QAPG01000398">
    <property type="protein sequence ID" value="TDZ28811.1"/>
    <property type="molecule type" value="Genomic_DNA"/>
</dbReference>
<protein>
    <submittedName>
        <fullName evidence="2">Uncharacterized protein</fullName>
    </submittedName>
</protein>
<organism evidence="2 3">
    <name type="scientific">Colletotrichum spinosum</name>
    <dbReference type="NCBI Taxonomy" id="1347390"/>
    <lineage>
        <taxon>Eukaryota</taxon>
        <taxon>Fungi</taxon>
        <taxon>Dikarya</taxon>
        <taxon>Ascomycota</taxon>
        <taxon>Pezizomycotina</taxon>
        <taxon>Sordariomycetes</taxon>
        <taxon>Hypocreomycetidae</taxon>
        <taxon>Glomerellales</taxon>
        <taxon>Glomerellaceae</taxon>
        <taxon>Colletotrichum</taxon>
        <taxon>Colletotrichum orbiculare species complex</taxon>
    </lineage>
</organism>
<proteinExistence type="predicted"/>
<feature type="region of interest" description="Disordered" evidence="1">
    <location>
        <begin position="83"/>
        <end position="102"/>
    </location>
</feature>
<reference evidence="2 3" key="1">
    <citation type="submission" date="2018-11" db="EMBL/GenBank/DDBJ databases">
        <title>Genome sequence and assembly of Colletotrichum spinosum.</title>
        <authorList>
            <person name="Gan P."/>
            <person name="Shirasu K."/>
        </authorList>
    </citation>
    <scope>NUCLEOTIDE SEQUENCE [LARGE SCALE GENOMIC DNA]</scope>
    <source>
        <strain evidence="2 3">CBS 515.97</strain>
    </source>
</reference>
<evidence type="ECO:0000256" key="1">
    <source>
        <dbReference type="SAM" id="MobiDB-lite"/>
    </source>
</evidence>
<dbReference type="AlphaFoldDB" id="A0A4R8PSV1"/>
<feature type="compositionally biased region" description="Polar residues" evidence="1">
    <location>
        <begin position="85"/>
        <end position="95"/>
    </location>
</feature>
<evidence type="ECO:0000313" key="3">
    <source>
        <dbReference type="Proteomes" id="UP000295083"/>
    </source>
</evidence>
<gene>
    <name evidence="2" type="ORF">C8035_v007799</name>
</gene>